<organism evidence="20 21">
    <name type="scientific">Talaromyces amestolkiae</name>
    <dbReference type="NCBI Taxonomy" id="1196081"/>
    <lineage>
        <taxon>Eukaryota</taxon>
        <taxon>Fungi</taxon>
        <taxon>Dikarya</taxon>
        <taxon>Ascomycota</taxon>
        <taxon>Pezizomycotina</taxon>
        <taxon>Eurotiomycetes</taxon>
        <taxon>Eurotiomycetidae</taxon>
        <taxon>Eurotiales</taxon>
        <taxon>Trichocomaceae</taxon>
        <taxon>Talaromyces</taxon>
        <taxon>Talaromyces sect. Talaromyces</taxon>
    </lineage>
</organism>
<dbReference type="Gene3D" id="3.20.20.80">
    <property type="entry name" value="Glycosidases"/>
    <property type="match status" value="1"/>
</dbReference>
<evidence type="ECO:0000256" key="15">
    <source>
        <dbReference type="ARBA" id="ARBA00042025"/>
    </source>
</evidence>
<dbReference type="EC" id="3.2.1.75" evidence="13"/>
<dbReference type="EMBL" id="MIKG01000002">
    <property type="protein sequence ID" value="RAO65608.1"/>
    <property type="molecule type" value="Genomic_DNA"/>
</dbReference>
<evidence type="ECO:0000256" key="3">
    <source>
        <dbReference type="ARBA" id="ARBA00022525"/>
    </source>
</evidence>
<feature type="chain" id="PRO_5017025066" description="glucan endo-1,6-beta-glucosidase" evidence="18">
    <location>
        <begin position="18"/>
        <end position="410"/>
    </location>
</feature>
<keyword evidence="10" id="KW-0624">Polysaccharide degradation</keyword>
<evidence type="ECO:0000313" key="20">
    <source>
        <dbReference type="EMBL" id="RAO65608.1"/>
    </source>
</evidence>
<evidence type="ECO:0000256" key="11">
    <source>
        <dbReference type="ARBA" id="ARBA00036633"/>
    </source>
</evidence>
<evidence type="ECO:0000256" key="8">
    <source>
        <dbReference type="ARBA" id="ARBA00023295"/>
    </source>
</evidence>
<protein>
    <recommendedName>
        <fullName evidence="13">glucan endo-1,6-beta-glucosidase</fullName>
        <ecNumber evidence="13">3.2.1.75</ecNumber>
    </recommendedName>
    <alternativeName>
        <fullName evidence="15">Beta-1,6-glucanase B</fullName>
    </alternativeName>
    <alternativeName>
        <fullName evidence="14">Endo-1,6-beta-D-glucanase B</fullName>
    </alternativeName>
    <alternativeName>
        <fullName evidence="16">Endo-1,6-beta-glucanase B</fullName>
    </alternativeName>
</protein>
<dbReference type="InterPro" id="IPR017853">
    <property type="entry name" value="GH"/>
</dbReference>
<dbReference type="GO" id="GO:0046557">
    <property type="term" value="F:glucan endo-1,6-beta-glucosidase activity"/>
    <property type="evidence" value="ECO:0007669"/>
    <property type="project" value="UniProtKB-EC"/>
</dbReference>
<evidence type="ECO:0000256" key="16">
    <source>
        <dbReference type="ARBA" id="ARBA00043257"/>
    </source>
</evidence>
<keyword evidence="6" id="KW-0325">Glycoprotein</keyword>
<sequence>MKTTLITVAALAGLASAWMPGVHKDIVSLSGENLFNKTDPITKRWLPSSSKIRGVNLGSLFVFEPWLAENSWSSIGCSGQNSEFDCVNALGQDTANTNFQDHWGSWIVEDDIANMSSYGLNAIRIPVGYWVREDIVYSDSEHFPQGALSYLAQICDWAADYGFYIIIDLHGAPGAQVAQNADTGQWASTPGFYVDYQFERALEFLEWMTTQIHSSNSFRNVGMLEIVNEPVQDSSSVGTMRSTYYPDAFSRIRAAESALNITANNELHIQMMNNLWGSGDPTEYLTDNYFAAYDDHRYIKWDTSVAVSQDNYISTSCNDDRGGNTPTIVSEWSLSVPDDVQYTADWDPSTNQDFYAKWFAAQVIAYEKQDGWLFWSWKSELGDYRWSYQDAVAAGVIPTDLDSVYDLGVC</sequence>
<dbReference type="PANTHER" id="PTHR31297:SF39">
    <property type="entry name" value="GLUCAN ENDO-1,6-BETA-GLUCOSIDASE B"/>
    <property type="match status" value="1"/>
</dbReference>
<evidence type="ECO:0000256" key="6">
    <source>
        <dbReference type="ARBA" id="ARBA00023180"/>
    </source>
</evidence>
<evidence type="ECO:0000256" key="13">
    <source>
        <dbReference type="ARBA" id="ARBA00038935"/>
    </source>
</evidence>
<dbReference type="GO" id="GO:0009986">
    <property type="term" value="C:cell surface"/>
    <property type="evidence" value="ECO:0007669"/>
    <property type="project" value="TreeGrafter"/>
</dbReference>
<dbReference type="SUPFAM" id="SSF51445">
    <property type="entry name" value="(Trans)glycosidases"/>
    <property type="match status" value="1"/>
</dbReference>
<keyword evidence="21" id="KW-1185">Reference proteome</keyword>
<evidence type="ECO:0000256" key="9">
    <source>
        <dbReference type="ARBA" id="ARBA00023316"/>
    </source>
</evidence>
<evidence type="ECO:0000256" key="5">
    <source>
        <dbReference type="ARBA" id="ARBA00022801"/>
    </source>
</evidence>
<keyword evidence="8 17" id="KW-0326">Glycosidase</keyword>
<dbReference type="PANTHER" id="PTHR31297">
    <property type="entry name" value="GLUCAN ENDO-1,6-BETA-GLUCOSIDASE B"/>
    <property type="match status" value="1"/>
</dbReference>
<keyword evidence="4 18" id="KW-0732">Signal</keyword>
<dbReference type="GO" id="GO:0071555">
    <property type="term" value="P:cell wall organization"/>
    <property type="evidence" value="ECO:0007669"/>
    <property type="project" value="UniProtKB-KW"/>
</dbReference>
<keyword evidence="7" id="KW-0119">Carbohydrate metabolism</keyword>
<feature type="signal peptide" evidence="18">
    <location>
        <begin position="1"/>
        <end position="17"/>
    </location>
</feature>
<evidence type="ECO:0000313" key="21">
    <source>
        <dbReference type="Proteomes" id="UP000249363"/>
    </source>
</evidence>
<evidence type="ECO:0000256" key="18">
    <source>
        <dbReference type="SAM" id="SignalP"/>
    </source>
</evidence>
<comment type="function">
    <text evidence="12">Beta-glucanases participate in the metabolism of beta-glucan, the main structural component of the cell wall. Acts on lutean, pustulan and 1,6-oligo-beta-D-glucosides.</text>
</comment>
<gene>
    <name evidence="20" type="ORF">BHQ10_001620</name>
</gene>
<dbReference type="InterPro" id="IPR050386">
    <property type="entry name" value="Glycosyl_hydrolase_5"/>
</dbReference>
<proteinExistence type="inferred from homology"/>
<comment type="catalytic activity">
    <reaction evidence="11">
        <text>Random hydrolysis of (1-&gt;6)-linkages in (1-&gt;6)-beta-D-glucans.</text>
        <dbReference type="EC" id="3.2.1.75"/>
    </reaction>
</comment>
<reference evidence="20 21" key="1">
    <citation type="journal article" date="2017" name="Biotechnol. Biofuels">
        <title>Differential beta-glucosidase expression as a function of carbon source availability in Talaromyces amestolkiae: a genomic and proteomic approach.</title>
        <authorList>
            <person name="de Eugenio L.I."/>
            <person name="Mendez-Liter J.A."/>
            <person name="Nieto-Dominguez M."/>
            <person name="Alonso L."/>
            <person name="Gil-Munoz J."/>
            <person name="Barriuso J."/>
            <person name="Prieto A."/>
            <person name="Martinez M.J."/>
        </authorList>
    </citation>
    <scope>NUCLEOTIDE SEQUENCE [LARGE SCALE GENOMIC DNA]</scope>
    <source>
        <strain evidence="20 21">CIB</strain>
    </source>
</reference>
<evidence type="ECO:0000256" key="1">
    <source>
        <dbReference type="ARBA" id="ARBA00004613"/>
    </source>
</evidence>
<comment type="subcellular location">
    <subcellularLocation>
        <location evidence="1">Secreted</location>
    </subcellularLocation>
</comment>
<dbReference type="OrthoDB" id="1887033at2759"/>
<dbReference type="AlphaFoldDB" id="A0A364KPY0"/>
<evidence type="ECO:0000256" key="2">
    <source>
        <dbReference type="ARBA" id="ARBA00005641"/>
    </source>
</evidence>
<dbReference type="GO" id="GO:0005576">
    <property type="term" value="C:extracellular region"/>
    <property type="evidence" value="ECO:0007669"/>
    <property type="project" value="UniProtKB-SubCell"/>
</dbReference>
<name>A0A364KPY0_TALAM</name>
<dbReference type="GO" id="GO:0004338">
    <property type="term" value="F:glucan exo-1,3-beta-glucosidase activity"/>
    <property type="evidence" value="ECO:0007669"/>
    <property type="project" value="TreeGrafter"/>
</dbReference>
<comment type="similarity">
    <text evidence="2 17">Belongs to the glycosyl hydrolase 5 (cellulase A) family.</text>
</comment>
<dbReference type="GO" id="GO:0009251">
    <property type="term" value="P:glucan catabolic process"/>
    <property type="evidence" value="ECO:0007669"/>
    <property type="project" value="TreeGrafter"/>
</dbReference>
<evidence type="ECO:0000256" key="12">
    <source>
        <dbReference type="ARBA" id="ARBA00037628"/>
    </source>
</evidence>
<evidence type="ECO:0000256" key="14">
    <source>
        <dbReference type="ARBA" id="ARBA00041472"/>
    </source>
</evidence>
<feature type="domain" description="Glycoside hydrolase family 5" evidence="19">
    <location>
        <begin position="88"/>
        <end position="379"/>
    </location>
</feature>
<evidence type="ECO:0000259" key="19">
    <source>
        <dbReference type="Pfam" id="PF00150"/>
    </source>
</evidence>
<dbReference type="Pfam" id="PF00150">
    <property type="entry name" value="Cellulase"/>
    <property type="match status" value="1"/>
</dbReference>
<comment type="caution">
    <text evidence="20">The sequence shown here is derived from an EMBL/GenBank/DDBJ whole genome shotgun (WGS) entry which is preliminary data.</text>
</comment>
<dbReference type="Proteomes" id="UP000249363">
    <property type="component" value="Unassembled WGS sequence"/>
</dbReference>
<dbReference type="FunFam" id="3.20.20.80:FF:000269">
    <property type="entry name" value="Probable glucan endo-1,6-beta-glucosidase B"/>
    <property type="match status" value="1"/>
</dbReference>
<evidence type="ECO:0000256" key="10">
    <source>
        <dbReference type="ARBA" id="ARBA00023326"/>
    </source>
</evidence>
<accession>A0A364KPY0</accession>
<evidence type="ECO:0000256" key="4">
    <source>
        <dbReference type="ARBA" id="ARBA00022729"/>
    </source>
</evidence>
<keyword evidence="5 17" id="KW-0378">Hydrolase</keyword>
<evidence type="ECO:0000256" key="17">
    <source>
        <dbReference type="RuleBase" id="RU361153"/>
    </source>
</evidence>
<dbReference type="GeneID" id="63790837"/>
<dbReference type="RefSeq" id="XP_040730125.1">
    <property type="nucleotide sequence ID" value="XM_040873677.1"/>
</dbReference>
<dbReference type="InterPro" id="IPR001547">
    <property type="entry name" value="Glyco_hydro_5"/>
</dbReference>
<evidence type="ECO:0000256" key="7">
    <source>
        <dbReference type="ARBA" id="ARBA00023277"/>
    </source>
</evidence>
<keyword evidence="3" id="KW-0964">Secreted</keyword>
<keyword evidence="9" id="KW-0961">Cell wall biogenesis/degradation</keyword>
<dbReference type="STRING" id="1196081.A0A364KPY0"/>